<gene>
    <name evidence="2" type="ORF">PV666_19990</name>
</gene>
<reference evidence="2 3" key="1">
    <citation type="journal article" date="2023" name="Microb. Genom.">
        <title>Mesoterricola silvestris gen. nov., sp. nov., Mesoterricola sediminis sp. nov., Geothrix oryzae sp. nov., Geothrix edaphica sp. nov., Geothrix rubra sp. nov., and Geothrix limicola sp. nov., six novel members of Acidobacteriota isolated from soils.</title>
        <authorList>
            <person name="Weisberg A.J."/>
            <person name="Pearce E."/>
            <person name="Kramer C.G."/>
            <person name="Chang J.H."/>
            <person name="Clarke C.R."/>
        </authorList>
    </citation>
    <scope>NUCLEOTIDE SEQUENCE [LARGE SCALE GENOMIC DNA]</scope>
    <source>
        <strain evidence="2 3">NB05-1H</strain>
    </source>
</reference>
<dbReference type="Proteomes" id="UP001272987">
    <property type="component" value="Unassembled WGS sequence"/>
</dbReference>
<sequence length="119" mass="12351">MKEEIKDRLRRHAGKILLGGTGALLTLSVVALGAGPPSDGPASSAPQSDAVVQKLEGNLGDARARLAAQHTALLGTPIGPPARPATLWLPPARNSLPPNRPGERSTHCFSTPPEDPDET</sequence>
<organism evidence="2 3">
    <name type="scientific">Streptomyces acidiscabies</name>
    <dbReference type="NCBI Taxonomy" id="42234"/>
    <lineage>
        <taxon>Bacteria</taxon>
        <taxon>Bacillati</taxon>
        <taxon>Actinomycetota</taxon>
        <taxon>Actinomycetes</taxon>
        <taxon>Kitasatosporales</taxon>
        <taxon>Streptomycetaceae</taxon>
        <taxon>Streptomyces</taxon>
    </lineage>
</organism>
<dbReference type="RefSeq" id="WP_319166871.1">
    <property type="nucleotide sequence ID" value="NZ_JARAWP010000011.1"/>
</dbReference>
<proteinExistence type="predicted"/>
<protein>
    <submittedName>
        <fullName evidence="2">Uncharacterized protein</fullName>
    </submittedName>
</protein>
<dbReference type="EMBL" id="JARAWP010000011">
    <property type="protein sequence ID" value="MDX3020149.1"/>
    <property type="molecule type" value="Genomic_DNA"/>
</dbReference>
<evidence type="ECO:0000313" key="3">
    <source>
        <dbReference type="Proteomes" id="UP001272987"/>
    </source>
</evidence>
<accession>A0ABU4LWL6</accession>
<comment type="caution">
    <text evidence="2">The sequence shown here is derived from an EMBL/GenBank/DDBJ whole genome shotgun (WGS) entry which is preliminary data.</text>
</comment>
<name>A0ABU4LWL6_9ACTN</name>
<evidence type="ECO:0000313" key="2">
    <source>
        <dbReference type="EMBL" id="MDX3020149.1"/>
    </source>
</evidence>
<keyword evidence="3" id="KW-1185">Reference proteome</keyword>
<feature type="region of interest" description="Disordered" evidence="1">
    <location>
        <begin position="75"/>
        <end position="119"/>
    </location>
</feature>
<evidence type="ECO:0000256" key="1">
    <source>
        <dbReference type="SAM" id="MobiDB-lite"/>
    </source>
</evidence>